<protein>
    <submittedName>
        <fullName evidence="1">Uncharacterized protein</fullName>
    </submittedName>
</protein>
<name>A0AAV7PRW7_PLEWA</name>
<keyword evidence="2" id="KW-1185">Reference proteome</keyword>
<reference evidence="1" key="1">
    <citation type="journal article" date="2022" name="bioRxiv">
        <title>Sequencing and chromosome-scale assembly of the giantPleurodeles waltlgenome.</title>
        <authorList>
            <person name="Brown T."/>
            <person name="Elewa A."/>
            <person name="Iarovenko S."/>
            <person name="Subramanian E."/>
            <person name="Araus A.J."/>
            <person name="Petzold A."/>
            <person name="Susuki M."/>
            <person name="Suzuki K.-i.T."/>
            <person name="Hayashi T."/>
            <person name="Toyoda A."/>
            <person name="Oliveira C."/>
            <person name="Osipova E."/>
            <person name="Leigh N.D."/>
            <person name="Simon A."/>
            <person name="Yun M.H."/>
        </authorList>
    </citation>
    <scope>NUCLEOTIDE SEQUENCE</scope>
    <source>
        <strain evidence="1">20211129_DDA</strain>
        <tissue evidence="1">Liver</tissue>
    </source>
</reference>
<evidence type="ECO:0000313" key="1">
    <source>
        <dbReference type="EMBL" id="KAJ1130196.1"/>
    </source>
</evidence>
<comment type="caution">
    <text evidence="1">The sequence shown here is derived from an EMBL/GenBank/DDBJ whole genome shotgun (WGS) entry which is preliminary data.</text>
</comment>
<dbReference type="AlphaFoldDB" id="A0AAV7PRW7"/>
<accession>A0AAV7PRW7</accession>
<dbReference type="EMBL" id="JANPWB010000011">
    <property type="protein sequence ID" value="KAJ1130196.1"/>
    <property type="molecule type" value="Genomic_DNA"/>
</dbReference>
<dbReference type="Proteomes" id="UP001066276">
    <property type="component" value="Chromosome 7"/>
</dbReference>
<organism evidence="1 2">
    <name type="scientific">Pleurodeles waltl</name>
    <name type="common">Iberian ribbed newt</name>
    <dbReference type="NCBI Taxonomy" id="8319"/>
    <lineage>
        <taxon>Eukaryota</taxon>
        <taxon>Metazoa</taxon>
        <taxon>Chordata</taxon>
        <taxon>Craniata</taxon>
        <taxon>Vertebrata</taxon>
        <taxon>Euteleostomi</taxon>
        <taxon>Amphibia</taxon>
        <taxon>Batrachia</taxon>
        <taxon>Caudata</taxon>
        <taxon>Salamandroidea</taxon>
        <taxon>Salamandridae</taxon>
        <taxon>Pleurodelinae</taxon>
        <taxon>Pleurodeles</taxon>
    </lineage>
</organism>
<dbReference type="Gene3D" id="3.30.70.1820">
    <property type="entry name" value="L1 transposable element, RRM domain"/>
    <property type="match status" value="1"/>
</dbReference>
<proteinExistence type="predicted"/>
<evidence type="ECO:0000313" key="2">
    <source>
        <dbReference type="Proteomes" id="UP001066276"/>
    </source>
</evidence>
<sequence>MTLQAEVRQLKQQAAHMTTITTTLEDQAEDALLGFLERVEGQSTEQFLEQWVKQVLKPLGLLEPYLIECAHRALALMPPPDAPARSLITRLLNYRDRDVSPEEANIPVNGEQTRRHPAQLEVGADEEQPKKLQLLARTAGDGSRGIKRARRMTERYLKSMRRCRA</sequence>
<gene>
    <name evidence="1" type="ORF">NDU88_008552</name>
</gene>